<dbReference type="AlphaFoldDB" id="A0AA88I913"/>
<sequence length="141" mass="16139">MERLKQQVKKKVTETKAKTGTAELEKDVLELTTKITGMQSHVHELKSRVIPEYKLRNSKMKEELVKTIQNKMAAMGTHTIAAKGFTEIIYQNSVLLQDIRQYKPAVPQLPDAGRPSEFWSLKIKEVQLLLSSFENLLTTQQ</sequence>
<organism evidence="1 2">
    <name type="scientific">Artemia franciscana</name>
    <name type="common">Brine shrimp</name>
    <name type="synonym">Artemia sanfranciscana</name>
    <dbReference type="NCBI Taxonomy" id="6661"/>
    <lineage>
        <taxon>Eukaryota</taxon>
        <taxon>Metazoa</taxon>
        <taxon>Ecdysozoa</taxon>
        <taxon>Arthropoda</taxon>
        <taxon>Crustacea</taxon>
        <taxon>Branchiopoda</taxon>
        <taxon>Anostraca</taxon>
        <taxon>Artemiidae</taxon>
        <taxon>Artemia</taxon>
    </lineage>
</organism>
<proteinExistence type="predicted"/>
<protein>
    <submittedName>
        <fullName evidence="1">Uncharacterized protein</fullName>
    </submittedName>
</protein>
<evidence type="ECO:0000313" key="1">
    <source>
        <dbReference type="EMBL" id="KAK2722121.1"/>
    </source>
</evidence>
<dbReference type="EMBL" id="JAVRJZ010000005">
    <property type="protein sequence ID" value="KAK2722121.1"/>
    <property type="molecule type" value="Genomic_DNA"/>
</dbReference>
<accession>A0AA88I913</accession>
<reference evidence="1" key="1">
    <citation type="submission" date="2023-07" db="EMBL/GenBank/DDBJ databases">
        <title>Chromosome-level genome assembly of Artemia franciscana.</title>
        <authorList>
            <person name="Jo E."/>
        </authorList>
    </citation>
    <scope>NUCLEOTIDE SEQUENCE</scope>
    <source>
        <tissue evidence="1">Whole body</tissue>
    </source>
</reference>
<gene>
    <name evidence="1" type="ORF">QYM36_002615</name>
</gene>
<dbReference type="Proteomes" id="UP001187531">
    <property type="component" value="Unassembled WGS sequence"/>
</dbReference>
<comment type="caution">
    <text evidence="1">The sequence shown here is derived from an EMBL/GenBank/DDBJ whole genome shotgun (WGS) entry which is preliminary data.</text>
</comment>
<name>A0AA88I913_ARTSF</name>
<evidence type="ECO:0000313" key="2">
    <source>
        <dbReference type="Proteomes" id="UP001187531"/>
    </source>
</evidence>
<keyword evidence="2" id="KW-1185">Reference proteome</keyword>